<proteinExistence type="predicted"/>
<reference evidence="4" key="1">
    <citation type="submission" date="2022-08" db="UniProtKB">
        <authorList>
            <consortium name="EnsemblMetazoa"/>
        </authorList>
    </citation>
    <scope>IDENTIFICATION</scope>
    <source>
        <strain evidence="4">05x7-T-G4-1.051#20</strain>
    </source>
</reference>
<keyword evidence="2" id="KW-1133">Transmembrane helix</keyword>
<dbReference type="CDD" id="cd10460">
    <property type="entry name" value="PUB_UBXD1"/>
    <property type="match status" value="1"/>
</dbReference>
<dbReference type="EnsemblMetazoa" id="G29553.2">
    <property type="protein sequence ID" value="G29553.2:cds"/>
    <property type="gene ID" value="G29553"/>
</dbReference>
<evidence type="ECO:0000256" key="2">
    <source>
        <dbReference type="SAM" id="Phobius"/>
    </source>
</evidence>
<dbReference type="InterPro" id="IPR036339">
    <property type="entry name" value="PUB-like_dom_sf"/>
</dbReference>
<feature type="region of interest" description="Disordered" evidence="1">
    <location>
        <begin position="151"/>
        <end position="182"/>
    </location>
</feature>
<keyword evidence="5" id="KW-1185">Reference proteome</keyword>
<dbReference type="InterPro" id="IPR018997">
    <property type="entry name" value="PUB_domain"/>
</dbReference>
<evidence type="ECO:0000313" key="4">
    <source>
        <dbReference type="EnsemblMetazoa" id="G29553.2:cds"/>
    </source>
</evidence>
<dbReference type="SUPFAM" id="SSF54236">
    <property type="entry name" value="Ubiquitin-like"/>
    <property type="match status" value="1"/>
</dbReference>
<dbReference type="CDD" id="cd16119">
    <property type="entry name" value="UBX_UBXN6"/>
    <property type="match status" value="1"/>
</dbReference>
<dbReference type="AlphaFoldDB" id="A0A8W8LQV0"/>
<organism evidence="4 5">
    <name type="scientific">Magallana gigas</name>
    <name type="common">Pacific oyster</name>
    <name type="synonym">Crassostrea gigas</name>
    <dbReference type="NCBI Taxonomy" id="29159"/>
    <lineage>
        <taxon>Eukaryota</taxon>
        <taxon>Metazoa</taxon>
        <taxon>Spiralia</taxon>
        <taxon>Lophotrochozoa</taxon>
        <taxon>Mollusca</taxon>
        <taxon>Bivalvia</taxon>
        <taxon>Autobranchia</taxon>
        <taxon>Pteriomorphia</taxon>
        <taxon>Ostreida</taxon>
        <taxon>Ostreoidea</taxon>
        <taxon>Ostreidae</taxon>
        <taxon>Magallana</taxon>
    </lineage>
</organism>
<evidence type="ECO:0000313" key="5">
    <source>
        <dbReference type="Proteomes" id="UP000005408"/>
    </source>
</evidence>
<dbReference type="GO" id="GO:0005737">
    <property type="term" value="C:cytoplasm"/>
    <property type="evidence" value="ECO:0007669"/>
    <property type="project" value="TreeGrafter"/>
</dbReference>
<dbReference type="Proteomes" id="UP000005408">
    <property type="component" value="Unassembled WGS sequence"/>
</dbReference>
<dbReference type="InterPro" id="IPR029071">
    <property type="entry name" value="Ubiquitin-like_domsf"/>
</dbReference>
<sequence>MSSESLPSATTQEALVIVDYISGVGKVIWDFLVDAFLLLRHEQYDVQSKLLVVLIFWLFFNLFLIGIAWQYYGQNICEKLNRSSERKIIMSAIKKFFQKRKLDVKFKRAGEGHKLTDDTKSAGGPSSRPQSVQASRSGLSEEAARAAEAALIRTSKTQNKSDPNSVTKARMRREMEEEKRAAEEAKKLADRYREEPKEVVKDAAPVLSTILYTCPNIGPAILPKEEMNAYIHEFLLSQLGEEPEMASALMIQTLNKNKEKVKVCVETLSKYLDNLISNPGEEKFRRIRLSNKAFTERVRELEGTDEFLQAVGFKISSLPFEDGETDFYVIDEEVVKDSARLENIKEILLTAEPIKPQLDRNLKVYHPSPSASRFNIPDEFYNVSPAELKREQQARQEATEKLGMLRTKAMRERDERRELTKYRFVLIRLRFPDVLLEGTFKANEPFSCLVEFVRENLEHDWIPFHLSSAGGQKITDHSLTFAELGLAPAAVVNFTWDQQVMAEVNAQQGDKGSQASLKQEVMALIQNL</sequence>
<feature type="transmembrane region" description="Helical" evidence="2">
    <location>
        <begin position="20"/>
        <end position="39"/>
    </location>
</feature>
<dbReference type="PANTHER" id="PTHR23153:SF38">
    <property type="entry name" value="UBX DOMAIN-CONTAINING PROTEIN 6"/>
    <property type="match status" value="1"/>
</dbReference>
<dbReference type="Gene3D" id="1.20.58.2190">
    <property type="match status" value="1"/>
</dbReference>
<dbReference type="SMART" id="SM00580">
    <property type="entry name" value="PUG"/>
    <property type="match status" value="1"/>
</dbReference>
<dbReference type="Pfam" id="PF09409">
    <property type="entry name" value="PUB"/>
    <property type="match status" value="1"/>
</dbReference>
<feature type="compositionally biased region" description="Polar residues" evidence="1">
    <location>
        <begin position="154"/>
        <end position="167"/>
    </location>
</feature>
<dbReference type="InterPro" id="IPR042774">
    <property type="entry name" value="UBXN6_PUB"/>
</dbReference>
<accession>A0A8W8LQV0</accession>
<evidence type="ECO:0000256" key="1">
    <source>
        <dbReference type="SAM" id="MobiDB-lite"/>
    </source>
</evidence>
<keyword evidence="2" id="KW-0812">Transmembrane</keyword>
<keyword evidence="2" id="KW-0472">Membrane</keyword>
<dbReference type="PANTHER" id="PTHR23153">
    <property type="entry name" value="UBX-RELATED"/>
    <property type="match status" value="1"/>
</dbReference>
<protein>
    <recommendedName>
        <fullName evidence="3">PUB domain-containing protein</fullName>
    </recommendedName>
</protein>
<feature type="domain" description="PUB" evidence="3">
    <location>
        <begin position="258"/>
        <end position="340"/>
    </location>
</feature>
<dbReference type="SUPFAM" id="SSF143503">
    <property type="entry name" value="PUG domain-like"/>
    <property type="match status" value="1"/>
</dbReference>
<feature type="region of interest" description="Disordered" evidence="1">
    <location>
        <begin position="114"/>
        <end position="139"/>
    </location>
</feature>
<feature type="transmembrane region" description="Helical" evidence="2">
    <location>
        <begin position="51"/>
        <end position="72"/>
    </location>
</feature>
<feature type="compositionally biased region" description="Basic and acidic residues" evidence="1">
    <location>
        <begin position="172"/>
        <end position="182"/>
    </location>
</feature>
<name>A0A8W8LQV0_MAGGI</name>
<evidence type="ECO:0000259" key="3">
    <source>
        <dbReference type="Pfam" id="PF09409"/>
    </source>
</evidence>